<comment type="caution">
    <text evidence="19">The sequence shown here is derived from an EMBL/GenBank/DDBJ whole genome shotgun (WGS) entry which is preliminary data.</text>
</comment>
<dbReference type="GO" id="GO:0035539">
    <property type="term" value="F:8-oxo-7,8-dihydrodeoxyguanosine triphosphate pyrophosphatase activity"/>
    <property type="evidence" value="ECO:0007669"/>
    <property type="project" value="UniProtKB-EC"/>
</dbReference>
<dbReference type="SUPFAM" id="SSF55811">
    <property type="entry name" value="Nudix"/>
    <property type="match status" value="1"/>
</dbReference>
<evidence type="ECO:0000256" key="9">
    <source>
        <dbReference type="ARBA" id="ARBA00023204"/>
    </source>
</evidence>
<dbReference type="AlphaFoldDB" id="A0A4S1X8G4"/>
<dbReference type="InterPro" id="IPR020084">
    <property type="entry name" value="NUDIX_hydrolase_CS"/>
</dbReference>
<dbReference type="OrthoDB" id="9810648at2"/>
<evidence type="ECO:0000256" key="4">
    <source>
        <dbReference type="ARBA" id="ARBA00022705"/>
    </source>
</evidence>
<dbReference type="PANTHER" id="PTHR47707">
    <property type="entry name" value="8-OXO-DGTP DIPHOSPHATASE"/>
    <property type="match status" value="1"/>
</dbReference>
<feature type="domain" description="Nudix hydrolase" evidence="18">
    <location>
        <begin position="1"/>
        <end position="127"/>
    </location>
</feature>
<dbReference type="GO" id="GO:0046872">
    <property type="term" value="F:metal ion binding"/>
    <property type="evidence" value="ECO:0007669"/>
    <property type="project" value="UniProtKB-KW"/>
</dbReference>
<dbReference type="Proteomes" id="UP000306147">
    <property type="component" value="Unassembled WGS sequence"/>
</dbReference>
<evidence type="ECO:0000256" key="10">
    <source>
        <dbReference type="ARBA" id="ARBA00035861"/>
    </source>
</evidence>
<evidence type="ECO:0000256" key="11">
    <source>
        <dbReference type="ARBA" id="ARBA00036904"/>
    </source>
</evidence>
<evidence type="ECO:0000256" key="12">
    <source>
        <dbReference type="ARBA" id="ARBA00038905"/>
    </source>
</evidence>
<comment type="similarity">
    <text evidence="2 17">Belongs to the Nudix hydrolase family.</text>
</comment>
<dbReference type="InterPro" id="IPR015797">
    <property type="entry name" value="NUDIX_hydrolase-like_dom_sf"/>
</dbReference>
<dbReference type="PRINTS" id="PR00502">
    <property type="entry name" value="NUDIXFAMILY"/>
</dbReference>
<dbReference type="GO" id="GO:0006260">
    <property type="term" value="P:DNA replication"/>
    <property type="evidence" value="ECO:0007669"/>
    <property type="project" value="UniProtKB-KW"/>
</dbReference>
<keyword evidence="9" id="KW-0234">DNA repair</keyword>
<keyword evidence="4" id="KW-0235">DNA replication</keyword>
<dbReference type="GO" id="GO:0044716">
    <property type="term" value="F:8-oxo-GDP phosphatase activity"/>
    <property type="evidence" value="ECO:0007669"/>
    <property type="project" value="TreeGrafter"/>
</dbReference>
<evidence type="ECO:0000256" key="6">
    <source>
        <dbReference type="ARBA" id="ARBA00022763"/>
    </source>
</evidence>
<dbReference type="Pfam" id="PF00293">
    <property type="entry name" value="NUDIX"/>
    <property type="match status" value="1"/>
</dbReference>
<comment type="catalytic activity">
    <reaction evidence="11">
        <text>8-oxo-GTP + H2O = 8-oxo-GMP + diphosphate + H(+)</text>
        <dbReference type="Rhea" id="RHEA:67616"/>
        <dbReference type="ChEBI" id="CHEBI:15377"/>
        <dbReference type="ChEBI" id="CHEBI:15378"/>
        <dbReference type="ChEBI" id="CHEBI:33019"/>
        <dbReference type="ChEBI" id="CHEBI:143553"/>
        <dbReference type="ChEBI" id="CHEBI:145694"/>
    </reaction>
</comment>
<evidence type="ECO:0000259" key="18">
    <source>
        <dbReference type="PROSITE" id="PS51462"/>
    </source>
</evidence>
<keyword evidence="8" id="KW-0460">Magnesium</keyword>
<dbReference type="Gene3D" id="3.90.79.10">
    <property type="entry name" value="Nucleoside Triphosphate Pyrophosphohydrolase"/>
    <property type="match status" value="1"/>
</dbReference>
<dbReference type="GO" id="GO:0008413">
    <property type="term" value="F:8-oxo-7,8-dihydroguanosine triphosphate pyrophosphatase activity"/>
    <property type="evidence" value="ECO:0007669"/>
    <property type="project" value="TreeGrafter"/>
</dbReference>
<gene>
    <name evidence="19" type="ORF">E5A73_15045</name>
</gene>
<keyword evidence="3" id="KW-0515">Mutator protein</keyword>
<dbReference type="InterPro" id="IPR020476">
    <property type="entry name" value="Nudix_hydrolase"/>
</dbReference>
<name>A0A4S1X8G4_9SPHN</name>
<comment type="cofactor">
    <cofactor evidence="1">
        <name>Mg(2+)</name>
        <dbReference type="ChEBI" id="CHEBI:18420"/>
    </cofactor>
</comment>
<dbReference type="CDD" id="cd03425">
    <property type="entry name" value="NUDIX_MutT_NudA_like"/>
    <property type="match status" value="1"/>
</dbReference>
<keyword evidence="5" id="KW-0479">Metal-binding</keyword>
<dbReference type="PANTHER" id="PTHR47707:SF1">
    <property type="entry name" value="NUDIX HYDROLASE FAMILY PROTEIN"/>
    <property type="match status" value="1"/>
</dbReference>
<evidence type="ECO:0000256" key="17">
    <source>
        <dbReference type="RuleBase" id="RU003476"/>
    </source>
</evidence>
<evidence type="ECO:0000313" key="19">
    <source>
        <dbReference type="EMBL" id="TGX52469.1"/>
    </source>
</evidence>
<dbReference type="PROSITE" id="PS00893">
    <property type="entry name" value="NUDIX_BOX"/>
    <property type="match status" value="1"/>
</dbReference>
<evidence type="ECO:0000313" key="20">
    <source>
        <dbReference type="Proteomes" id="UP000306147"/>
    </source>
</evidence>
<dbReference type="PROSITE" id="PS51462">
    <property type="entry name" value="NUDIX"/>
    <property type="match status" value="1"/>
</dbReference>
<dbReference type="GO" id="GO:0044715">
    <property type="term" value="F:8-oxo-dGDP phosphatase activity"/>
    <property type="evidence" value="ECO:0007669"/>
    <property type="project" value="TreeGrafter"/>
</dbReference>
<proteinExistence type="inferred from homology"/>
<organism evidence="19 20">
    <name type="scientific">Sphingomonas gei</name>
    <dbReference type="NCBI Taxonomy" id="1395960"/>
    <lineage>
        <taxon>Bacteria</taxon>
        <taxon>Pseudomonadati</taxon>
        <taxon>Pseudomonadota</taxon>
        <taxon>Alphaproteobacteria</taxon>
        <taxon>Sphingomonadales</taxon>
        <taxon>Sphingomonadaceae</taxon>
        <taxon>Sphingomonas</taxon>
    </lineage>
</organism>
<keyword evidence="6" id="KW-0227">DNA damage</keyword>
<keyword evidence="20" id="KW-1185">Reference proteome</keyword>
<comment type="catalytic activity">
    <reaction evidence="10">
        <text>8-oxo-dGTP + H2O = 8-oxo-dGMP + diphosphate + H(+)</text>
        <dbReference type="Rhea" id="RHEA:31575"/>
        <dbReference type="ChEBI" id="CHEBI:15377"/>
        <dbReference type="ChEBI" id="CHEBI:15378"/>
        <dbReference type="ChEBI" id="CHEBI:33019"/>
        <dbReference type="ChEBI" id="CHEBI:63224"/>
        <dbReference type="ChEBI" id="CHEBI:77896"/>
        <dbReference type="EC" id="3.6.1.55"/>
    </reaction>
</comment>
<evidence type="ECO:0000256" key="2">
    <source>
        <dbReference type="ARBA" id="ARBA00005582"/>
    </source>
</evidence>
<evidence type="ECO:0000256" key="15">
    <source>
        <dbReference type="ARBA" id="ARBA00041979"/>
    </source>
</evidence>
<protein>
    <recommendedName>
        <fullName evidence="13">8-oxo-dGTP diphosphatase</fullName>
        <ecNumber evidence="12">3.6.1.55</ecNumber>
    </recommendedName>
    <alternativeName>
        <fullName evidence="16">7,8-dihydro-8-oxoguanine-triphosphatase</fullName>
    </alternativeName>
    <alternativeName>
        <fullName evidence="15">Mutator protein MutT</fullName>
    </alternativeName>
    <alternativeName>
        <fullName evidence="14">dGTP pyrophosphohydrolase</fullName>
    </alternativeName>
</protein>
<sequence>MVAVALVDRKGRVLVQQRPPGKPMAGLWEFPGGKVEPAETPEAALARELAEELGIQVATESLVPLAFASEGLGARHLLLLLYVARNWQGTPEPRHASALQWVRPGEMRGLAMPPADVPLVDALEQLLDGTNRARDSNPAAA</sequence>
<dbReference type="EMBL" id="SRXT01000006">
    <property type="protein sequence ID" value="TGX52469.1"/>
    <property type="molecule type" value="Genomic_DNA"/>
</dbReference>
<reference evidence="19 20" key="1">
    <citation type="submission" date="2019-04" db="EMBL/GenBank/DDBJ databases">
        <title>Sphingomonas psychrotolerans sp. nov., isolated from soil in the Tianshan Mountains, Xinjiang, China.</title>
        <authorList>
            <person name="Luo Y."/>
            <person name="Sheng H."/>
        </authorList>
    </citation>
    <scope>NUCLEOTIDE SEQUENCE [LARGE SCALE GENOMIC DNA]</scope>
    <source>
        <strain evidence="19 20">ZFGT-11</strain>
    </source>
</reference>
<evidence type="ECO:0000256" key="3">
    <source>
        <dbReference type="ARBA" id="ARBA00022457"/>
    </source>
</evidence>
<evidence type="ECO:0000256" key="7">
    <source>
        <dbReference type="ARBA" id="ARBA00022801"/>
    </source>
</evidence>
<evidence type="ECO:0000256" key="8">
    <source>
        <dbReference type="ARBA" id="ARBA00022842"/>
    </source>
</evidence>
<accession>A0A4S1X8G4</accession>
<dbReference type="InterPro" id="IPR000086">
    <property type="entry name" value="NUDIX_hydrolase_dom"/>
</dbReference>
<evidence type="ECO:0000256" key="1">
    <source>
        <dbReference type="ARBA" id="ARBA00001946"/>
    </source>
</evidence>
<dbReference type="GO" id="GO:0006281">
    <property type="term" value="P:DNA repair"/>
    <property type="evidence" value="ECO:0007669"/>
    <property type="project" value="UniProtKB-KW"/>
</dbReference>
<evidence type="ECO:0000256" key="14">
    <source>
        <dbReference type="ARBA" id="ARBA00041592"/>
    </source>
</evidence>
<dbReference type="InterPro" id="IPR047127">
    <property type="entry name" value="MutT-like"/>
</dbReference>
<evidence type="ECO:0000256" key="5">
    <source>
        <dbReference type="ARBA" id="ARBA00022723"/>
    </source>
</evidence>
<evidence type="ECO:0000256" key="16">
    <source>
        <dbReference type="ARBA" id="ARBA00042798"/>
    </source>
</evidence>
<evidence type="ECO:0000256" key="13">
    <source>
        <dbReference type="ARBA" id="ARBA00040794"/>
    </source>
</evidence>
<keyword evidence="7 17" id="KW-0378">Hydrolase</keyword>
<dbReference type="EC" id="3.6.1.55" evidence="12"/>